<dbReference type="EMBL" id="SMRP01000003">
    <property type="protein sequence ID" value="TDG24766.1"/>
    <property type="molecule type" value="Genomic_DNA"/>
</dbReference>
<dbReference type="AlphaFoldDB" id="A0A4R5MCS6"/>
<feature type="chain" id="PRO_5020838042" evidence="3">
    <location>
        <begin position="29"/>
        <end position="250"/>
    </location>
</feature>
<evidence type="ECO:0000313" key="4">
    <source>
        <dbReference type="EMBL" id="TDG24766.1"/>
    </source>
</evidence>
<evidence type="ECO:0000256" key="3">
    <source>
        <dbReference type="SAM" id="SignalP"/>
    </source>
</evidence>
<sequence length="250" mass="27555">MKQSTPLRRALLGAAVFTLLQHGAAAWAGAPASDVAPVAGTPVAGTPVAGNRPSLGSLTPQPANTPPPAGMVDDQATAGASQGDVATLMQLIHDAQLVELRTTYNASYGASLFFYPPEMTYYVVLFQDKHFWRVIRSQDDARAEAIYANFVQQTQRLAEVEIRRTQIEAQKTFIDRVIALNEDRARRLQADLNVARTQQARVDDYQRQMQGNARALNAEKIQAQAQLRDLQNQVDQLQRETEMGLPGSRR</sequence>
<feature type="signal peptide" evidence="3">
    <location>
        <begin position="1"/>
        <end position="28"/>
    </location>
</feature>
<evidence type="ECO:0000256" key="1">
    <source>
        <dbReference type="SAM" id="Coils"/>
    </source>
</evidence>
<proteinExistence type="predicted"/>
<evidence type="ECO:0000256" key="2">
    <source>
        <dbReference type="SAM" id="MobiDB-lite"/>
    </source>
</evidence>
<protein>
    <submittedName>
        <fullName evidence="4">DUF2968 domain-containing protein</fullName>
    </submittedName>
</protein>
<keyword evidence="5" id="KW-1185">Reference proteome</keyword>
<gene>
    <name evidence="4" type="ORF">EYW47_09510</name>
</gene>
<comment type="caution">
    <text evidence="4">The sequence shown here is derived from an EMBL/GenBank/DDBJ whole genome shotgun (WGS) entry which is preliminary data.</text>
</comment>
<evidence type="ECO:0000313" key="5">
    <source>
        <dbReference type="Proteomes" id="UP000295722"/>
    </source>
</evidence>
<reference evidence="4 5" key="1">
    <citation type="submission" date="2019-03" db="EMBL/GenBank/DDBJ databases">
        <title>Paraburkholderia sp. 4M-K11, isolated from subtropical forest soil.</title>
        <authorList>
            <person name="Gao Z.-H."/>
            <person name="Qiu L.-H."/>
        </authorList>
    </citation>
    <scope>NUCLEOTIDE SEQUENCE [LARGE SCALE GENOMIC DNA]</scope>
    <source>
        <strain evidence="4 5">4M-K11</strain>
    </source>
</reference>
<feature type="region of interest" description="Disordered" evidence="2">
    <location>
        <begin position="46"/>
        <end position="77"/>
    </location>
</feature>
<keyword evidence="3" id="KW-0732">Signal</keyword>
<dbReference type="Pfam" id="PF11180">
    <property type="entry name" value="DUF2968"/>
    <property type="match status" value="1"/>
</dbReference>
<feature type="coiled-coil region" evidence="1">
    <location>
        <begin position="213"/>
        <end position="240"/>
    </location>
</feature>
<dbReference type="RefSeq" id="WP_133194601.1">
    <property type="nucleotide sequence ID" value="NZ_JBHUCW010000006.1"/>
</dbReference>
<dbReference type="InterPro" id="IPR021350">
    <property type="entry name" value="DUF2968"/>
</dbReference>
<accession>A0A4R5MCS6</accession>
<keyword evidence="1" id="KW-0175">Coiled coil</keyword>
<dbReference type="Proteomes" id="UP000295722">
    <property type="component" value="Unassembled WGS sequence"/>
</dbReference>
<name>A0A4R5MCS6_9BURK</name>
<dbReference type="OrthoDB" id="5952682at2"/>
<organism evidence="4 5">
    <name type="scientific">Paraburkholderia silviterrae</name>
    <dbReference type="NCBI Taxonomy" id="2528715"/>
    <lineage>
        <taxon>Bacteria</taxon>
        <taxon>Pseudomonadati</taxon>
        <taxon>Pseudomonadota</taxon>
        <taxon>Betaproteobacteria</taxon>
        <taxon>Burkholderiales</taxon>
        <taxon>Burkholderiaceae</taxon>
        <taxon>Paraburkholderia</taxon>
    </lineage>
</organism>